<name>A0A1H3PIE3_9BACI</name>
<dbReference type="Pfam" id="PF12227">
    <property type="entry name" value="DUF3603"/>
    <property type="match status" value="1"/>
</dbReference>
<dbReference type="InterPro" id="IPR020909">
    <property type="entry name" value="UPF0736"/>
</dbReference>
<protein>
    <submittedName>
        <fullName evidence="1">Uncharacterized protein</fullName>
    </submittedName>
</protein>
<dbReference type="Proteomes" id="UP000198935">
    <property type="component" value="Unassembled WGS sequence"/>
</dbReference>
<reference evidence="2" key="1">
    <citation type="submission" date="2016-10" db="EMBL/GenBank/DDBJ databases">
        <authorList>
            <person name="Varghese N."/>
            <person name="Submissions S."/>
        </authorList>
    </citation>
    <scope>NUCLEOTIDE SEQUENCE [LARGE SCALE GENOMIC DNA]</scope>
    <source>
        <strain evidence="2">SP</strain>
    </source>
</reference>
<dbReference type="STRING" id="1503961.SAMN05421736_10564"/>
<keyword evidence="2" id="KW-1185">Reference proteome</keyword>
<gene>
    <name evidence="1" type="ORF">SAMN05421736_10564</name>
</gene>
<organism evidence="1 2">
    <name type="scientific">Evansella caseinilytica</name>
    <dbReference type="NCBI Taxonomy" id="1503961"/>
    <lineage>
        <taxon>Bacteria</taxon>
        <taxon>Bacillati</taxon>
        <taxon>Bacillota</taxon>
        <taxon>Bacilli</taxon>
        <taxon>Bacillales</taxon>
        <taxon>Bacillaceae</taxon>
        <taxon>Evansella</taxon>
    </lineage>
</organism>
<dbReference type="EMBL" id="FNPI01000005">
    <property type="protein sequence ID" value="SDZ00874.1"/>
    <property type="molecule type" value="Genomic_DNA"/>
</dbReference>
<evidence type="ECO:0000313" key="2">
    <source>
        <dbReference type="Proteomes" id="UP000198935"/>
    </source>
</evidence>
<sequence>MLHMRDVWVNWFEGEENGYNVCEFFEWRKEDRIELLDQVAVVKIPDNLFDYVENTLLELPEELLADVYKQSFVRRKSQRVELEYCFLATDGKRALVVDTLGYHTPVRKSRMVPRQEQQLLELAASEHTREYYMDYLDCEKQYHILSPEPLLMNGLIRKERQLKQLLFMALDQVHKGADVAELRYWYTEWAPDKYEKIQDMNFDEVWSGLYNDIKHGWTRKHEEYCYTMIKGQPFFEKLWEIQQGEAEKRNVR</sequence>
<dbReference type="AlphaFoldDB" id="A0A1H3PIE3"/>
<dbReference type="OrthoDB" id="2960746at2"/>
<evidence type="ECO:0000313" key="1">
    <source>
        <dbReference type="EMBL" id="SDZ00874.1"/>
    </source>
</evidence>
<accession>A0A1H3PIE3</accession>
<proteinExistence type="predicted"/>